<proteinExistence type="predicted"/>
<dbReference type="PANTHER" id="PTHR42856:SF1">
    <property type="entry name" value="ACYL-COENZYME A THIOESTERASE PAAI"/>
    <property type="match status" value="1"/>
</dbReference>
<dbReference type="NCBIfam" id="TIGR00369">
    <property type="entry name" value="unchar_dom_1"/>
    <property type="match status" value="1"/>
</dbReference>
<dbReference type="EMBL" id="DSFP01000035">
    <property type="protein sequence ID" value="HEW45905.1"/>
    <property type="molecule type" value="Genomic_DNA"/>
</dbReference>
<dbReference type="PANTHER" id="PTHR42856">
    <property type="entry name" value="ACYL-COENZYME A THIOESTERASE PAAI"/>
    <property type="match status" value="1"/>
</dbReference>
<dbReference type="SUPFAM" id="SSF54637">
    <property type="entry name" value="Thioesterase/thiol ester dehydrase-isomerase"/>
    <property type="match status" value="1"/>
</dbReference>
<evidence type="ECO:0000313" key="3">
    <source>
        <dbReference type="EMBL" id="HEW45905.1"/>
    </source>
</evidence>
<dbReference type="Gene3D" id="3.10.129.10">
    <property type="entry name" value="Hotdog Thioesterase"/>
    <property type="match status" value="1"/>
</dbReference>
<organism evidence="3">
    <name type="scientific">Hydrogenobacter sp</name>
    <dbReference type="NCBI Taxonomy" id="2152829"/>
    <lineage>
        <taxon>Bacteria</taxon>
        <taxon>Pseudomonadati</taxon>
        <taxon>Aquificota</taxon>
        <taxon>Aquificia</taxon>
        <taxon>Aquificales</taxon>
        <taxon>Aquificaceae</taxon>
        <taxon>Hydrogenobacter</taxon>
    </lineage>
</organism>
<dbReference type="InterPro" id="IPR003736">
    <property type="entry name" value="PAAI_dom"/>
</dbReference>
<dbReference type="GO" id="GO:0016289">
    <property type="term" value="F:acyl-CoA hydrolase activity"/>
    <property type="evidence" value="ECO:0007669"/>
    <property type="project" value="UniProtKB-ARBA"/>
</dbReference>
<dbReference type="InterPro" id="IPR052723">
    <property type="entry name" value="Acyl-CoA_thioesterase_PaaI"/>
</dbReference>
<feature type="domain" description="Thioesterase" evidence="2">
    <location>
        <begin position="40"/>
        <end position="111"/>
    </location>
</feature>
<sequence>MQLRTHLKIDKSLSGEVVELSEGYAKLRLKTDSRMVADDMGLVHGGFIFSLADFCAMACVNEPNVVLAQASIRFLKPVKVGEEIFAEGRIIREEGKKRWVQVEVKRGEEKVAEGEFLCVVPERHVLS</sequence>
<dbReference type="InterPro" id="IPR006683">
    <property type="entry name" value="Thioestr_dom"/>
</dbReference>
<evidence type="ECO:0000259" key="2">
    <source>
        <dbReference type="Pfam" id="PF03061"/>
    </source>
</evidence>
<dbReference type="Pfam" id="PF03061">
    <property type="entry name" value="4HBT"/>
    <property type="match status" value="1"/>
</dbReference>
<name>A0A7C2ZKA8_9AQUI</name>
<accession>A0A7C2ZKA8</accession>
<dbReference type="AlphaFoldDB" id="A0A7C2ZKA8"/>
<protein>
    <submittedName>
        <fullName evidence="3">PaaI family thioesterase</fullName>
    </submittedName>
</protein>
<evidence type="ECO:0000256" key="1">
    <source>
        <dbReference type="ARBA" id="ARBA00022801"/>
    </source>
</evidence>
<comment type="caution">
    <text evidence="3">The sequence shown here is derived from an EMBL/GenBank/DDBJ whole genome shotgun (WGS) entry which is preliminary data.</text>
</comment>
<reference evidence="3" key="1">
    <citation type="journal article" date="2020" name="mSystems">
        <title>Genome- and Community-Level Interaction Insights into Carbon Utilization and Element Cycling Functions of Hydrothermarchaeota in Hydrothermal Sediment.</title>
        <authorList>
            <person name="Zhou Z."/>
            <person name="Liu Y."/>
            <person name="Xu W."/>
            <person name="Pan J."/>
            <person name="Luo Z.H."/>
            <person name="Li M."/>
        </authorList>
    </citation>
    <scope>NUCLEOTIDE SEQUENCE [LARGE SCALE GENOMIC DNA]</scope>
    <source>
        <strain evidence="3">SpSt-132</strain>
    </source>
</reference>
<keyword evidence="1" id="KW-0378">Hydrolase</keyword>
<gene>
    <name evidence="3" type="ORF">ENO47_04440</name>
</gene>
<dbReference type="CDD" id="cd03443">
    <property type="entry name" value="PaaI_thioesterase"/>
    <property type="match status" value="1"/>
</dbReference>
<dbReference type="InterPro" id="IPR029069">
    <property type="entry name" value="HotDog_dom_sf"/>
</dbReference>